<dbReference type="Proteomes" id="UP000695000">
    <property type="component" value="Unplaced"/>
</dbReference>
<evidence type="ECO:0000313" key="4">
    <source>
        <dbReference type="RefSeq" id="XP_017773767.1"/>
    </source>
</evidence>
<name>A0ABM1MGR7_NICVS</name>
<feature type="compositionally biased region" description="Basic and acidic residues" evidence="1">
    <location>
        <begin position="202"/>
        <end position="217"/>
    </location>
</feature>
<accession>A0ABM1MGR7</accession>
<reference evidence="4" key="1">
    <citation type="submission" date="2025-08" db="UniProtKB">
        <authorList>
            <consortium name="RefSeq"/>
        </authorList>
    </citation>
    <scope>IDENTIFICATION</scope>
    <source>
        <tissue evidence="4">Whole Larva</tissue>
    </source>
</reference>
<evidence type="ECO:0000313" key="3">
    <source>
        <dbReference type="Proteomes" id="UP000695000"/>
    </source>
</evidence>
<proteinExistence type="predicted"/>
<organism evidence="3 4">
    <name type="scientific">Nicrophorus vespilloides</name>
    <name type="common">Boreal carrion beetle</name>
    <dbReference type="NCBI Taxonomy" id="110193"/>
    <lineage>
        <taxon>Eukaryota</taxon>
        <taxon>Metazoa</taxon>
        <taxon>Ecdysozoa</taxon>
        <taxon>Arthropoda</taxon>
        <taxon>Hexapoda</taxon>
        <taxon>Insecta</taxon>
        <taxon>Pterygota</taxon>
        <taxon>Neoptera</taxon>
        <taxon>Endopterygota</taxon>
        <taxon>Coleoptera</taxon>
        <taxon>Polyphaga</taxon>
        <taxon>Staphyliniformia</taxon>
        <taxon>Silphidae</taxon>
        <taxon>Nicrophorinae</taxon>
        <taxon>Nicrophorus</taxon>
    </lineage>
</organism>
<keyword evidence="3" id="KW-1185">Reference proteome</keyword>
<dbReference type="RefSeq" id="XP_017773767.1">
    <property type="nucleotide sequence ID" value="XM_017918278.1"/>
</dbReference>
<feature type="region of interest" description="Disordered" evidence="1">
    <location>
        <begin position="163"/>
        <end position="217"/>
    </location>
</feature>
<feature type="chain" id="PRO_5046806218" evidence="2">
    <location>
        <begin position="20"/>
        <end position="304"/>
    </location>
</feature>
<gene>
    <name evidence="4" type="primary">LOC108560641</name>
</gene>
<feature type="compositionally biased region" description="Acidic residues" evidence="1">
    <location>
        <begin position="163"/>
        <end position="176"/>
    </location>
</feature>
<sequence length="304" mass="33931">MEFKLCALVLLAICSFSAAYPANIKDVSEEVDIVPLEGRRPSAHIPAYFDEDFDDVGVVDTGYFPSSYNPFSGFYSGLEAMMRSMREQLAFILNNLPARSNRTEDGLPGLGVFGNVDLSKGNTTSVTKVIDGHKVVINETQYENKDENGGSFYKVRIINVLPDSEETTNGDSEETTNGDSEIVPVTESHRDVEPIEDSLENEIEKSDKEGSSRSDHIETFDEVDSLPSKKNIDGEWDDAQWNDIDQYQNVLSNDIESVDNVNQNFRDLSNDIDVNEILANNNAPINPDAEYFVITDMRTPHKLP</sequence>
<evidence type="ECO:0000256" key="2">
    <source>
        <dbReference type="SAM" id="SignalP"/>
    </source>
</evidence>
<dbReference type="GeneID" id="108560641"/>
<protein>
    <submittedName>
        <fullName evidence="4">Uncharacterized protein LOC108560641</fullName>
    </submittedName>
</protein>
<keyword evidence="2" id="KW-0732">Signal</keyword>
<feature type="signal peptide" evidence="2">
    <location>
        <begin position="1"/>
        <end position="19"/>
    </location>
</feature>
<evidence type="ECO:0000256" key="1">
    <source>
        <dbReference type="SAM" id="MobiDB-lite"/>
    </source>
</evidence>